<accession>Q8TTZ1</accession>
<dbReference type="PhylomeDB" id="Q8TTZ1"/>
<dbReference type="EMBL" id="AE010299">
    <property type="protein sequence ID" value="AAM03737.1"/>
    <property type="molecule type" value="Genomic_DNA"/>
</dbReference>
<dbReference type="AlphaFoldDB" id="Q8TTZ1"/>
<evidence type="ECO:0000313" key="2">
    <source>
        <dbReference type="EMBL" id="AAM03737.1"/>
    </source>
</evidence>
<proteinExistence type="predicted"/>
<evidence type="ECO:0008006" key="4">
    <source>
        <dbReference type="Google" id="ProtNLM"/>
    </source>
</evidence>
<feature type="transmembrane region" description="Helical" evidence="1">
    <location>
        <begin position="337"/>
        <end position="356"/>
    </location>
</feature>
<keyword evidence="1" id="KW-0812">Transmembrane</keyword>
<organism evidence="2 3">
    <name type="scientific">Methanosarcina acetivorans (strain ATCC 35395 / DSM 2834 / JCM 12185 / C2A)</name>
    <dbReference type="NCBI Taxonomy" id="188937"/>
    <lineage>
        <taxon>Archaea</taxon>
        <taxon>Methanobacteriati</taxon>
        <taxon>Methanobacteriota</taxon>
        <taxon>Stenosarchaea group</taxon>
        <taxon>Methanomicrobia</taxon>
        <taxon>Methanosarcinales</taxon>
        <taxon>Methanosarcinaceae</taxon>
        <taxon>Methanosarcina</taxon>
    </lineage>
</organism>
<gene>
    <name evidence="2" type="ordered locus">MA_0284</name>
</gene>
<dbReference type="EnsemblBacteria" id="AAM03737">
    <property type="protein sequence ID" value="AAM03737"/>
    <property type="gene ID" value="MA_0284"/>
</dbReference>
<dbReference type="InParanoid" id="Q8TTZ1"/>
<protein>
    <recommendedName>
        <fullName evidence="4">NPCBM-associated, NEW3 domain of alpha-galactosidase</fullName>
    </recommendedName>
</protein>
<dbReference type="KEGG" id="mac:MA_0284"/>
<sequence>MMMRTRQVMRMNKNGLFTTITALLILCSAALPVQAAFPENFDISENYYTVYGGPDLTATLVGDNEYSRGDTVTLSINMMNKGAVTGFKSESDVDLGDYTEEMLQQAEMQYEAQAVTAVGILATLKSDDPNVKVKSGPQEAGTLKQGKQSSSPTKFTIEINKNATAGTYPLTLELTYMYQNNVQVGGDDFDSTVGLVTNKEVGIWYENKTQTQTIEVQVKKEPYFEVTEVKGDLYPDEGGLLYVTYKNTGEEPAKDATVRVSAGDPFSTTDDQAYLGTLNPGKNAVAIFDMDVDEDATPKPYSLNSEILYEDVDGHDQVSDSIKINTEVLASEKGLPGYQLGTGVVFMVLAACFVLFRKKQQKD</sequence>
<keyword evidence="3" id="KW-1185">Reference proteome</keyword>
<evidence type="ECO:0000313" key="3">
    <source>
        <dbReference type="Proteomes" id="UP000002487"/>
    </source>
</evidence>
<dbReference type="PANTHER" id="PTHR35902:SF3">
    <property type="entry name" value="NPCBM-ASSOCIATED, NEW3 DOMAIN OF ALPHA-GALACTOSIDASE"/>
    <property type="match status" value="1"/>
</dbReference>
<name>Q8TTZ1_METAC</name>
<reference evidence="2 3" key="1">
    <citation type="journal article" date="2002" name="Genome Res.">
        <title>The genome of Methanosarcina acetivorans reveals extensive metabolic and physiological diversity.</title>
        <authorList>
            <person name="Galagan J.E."/>
            <person name="Nusbaum C."/>
            <person name="Roy A."/>
            <person name="Endrizzi M.G."/>
            <person name="Macdonald P."/>
            <person name="FitzHugh W."/>
            <person name="Calvo S."/>
            <person name="Engels R."/>
            <person name="Smirnov S."/>
            <person name="Atnoor D."/>
            <person name="Brown A."/>
            <person name="Allen N."/>
            <person name="Naylor J."/>
            <person name="Stange-Thomann N."/>
            <person name="DeArellano K."/>
            <person name="Johnson R."/>
            <person name="Linton L."/>
            <person name="McEwan P."/>
            <person name="McKernan K."/>
            <person name="Talamas J."/>
            <person name="Tirrell A."/>
            <person name="Ye W."/>
            <person name="Zimmer A."/>
            <person name="Barber R.D."/>
            <person name="Cann I."/>
            <person name="Graham D.E."/>
            <person name="Grahame D.A."/>
            <person name="Guss A."/>
            <person name="Hedderich R."/>
            <person name="Ingram-Smith C."/>
            <person name="Kuettner C.H."/>
            <person name="Krzycki J.A."/>
            <person name="Leigh J.A."/>
            <person name="Li W."/>
            <person name="Liu J."/>
            <person name="Mukhopadhyay B."/>
            <person name="Reeve J.N."/>
            <person name="Smith K."/>
            <person name="Springer T.A."/>
            <person name="Umayam L.A."/>
            <person name="White O."/>
            <person name="White R.H."/>
            <person name="de Macario E.C."/>
            <person name="Ferry J.G."/>
            <person name="Jarrell K.F."/>
            <person name="Jing H."/>
            <person name="Macario A.J.L."/>
            <person name="Paulsen I."/>
            <person name="Pritchett M."/>
            <person name="Sowers K.R."/>
            <person name="Swanson R.V."/>
            <person name="Zinder S.H."/>
            <person name="Lander E."/>
            <person name="Metcalf W.W."/>
            <person name="Birren B."/>
        </authorList>
    </citation>
    <scope>NUCLEOTIDE SEQUENCE [LARGE SCALE GENOMIC DNA]</scope>
    <source>
        <strain evidence="3">ATCC 35395 / DSM 2834 / JCM 12185 / C2A</strain>
    </source>
</reference>
<evidence type="ECO:0000256" key="1">
    <source>
        <dbReference type="SAM" id="Phobius"/>
    </source>
</evidence>
<keyword evidence="1" id="KW-0472">Membrane</keyword>
<keyword evidence="1" id="KW-1133">Transmembrane helix</keyword>
<dbReference type="Proteomes" id="UP000002487">
    <property type="component" value="Chromosome"/>
</dbReference>
<dbReference type="HOGENOM" id="CLU_028008_0_0_2"/>
<dbReference type="STRING" id="188937.MA_0284"/>
<dbReference type="PANTHER" id="PTHR35902">
    <property type="entry name" value="S-LAYER DOMAIN-LIKE PROTEIN-RELATED"/>
    <property type="match status" value="1"/>
</dbReference>